<dbReference type="SUPFAM" id="SSF51905">
    <property type="entry name" value="FAD/NAD(P)-binding domain"/>
    <property type="match status" value="1"/>
</dbReference>
<evidence type="ECO:0000256" key="2">
    <source>
        <dbReference type="ARBA" id="ARBA00022630"/>
    </source>
</evidence>
<dbReference type="PANTHER" id="PTHR48105">
    <property type="entry name" value="THIOREDOXIN REDUCTASE 1-RELATED-RELATED"/>
    <property type="match status" value="1"/>
</dbReference>
<dbReference type="Proteomes" id="UP001169764">
    <property type="component" value="Unassembled WGS sequence"/>
</dbReference>
<evidence type="ECO:0000256" key="1">
    <source>
        <dbReference type="ARBA" id="ARBA00018719"/>
    </source>
</evidence>
<dbReference type="Gene3D" id="3.50.50.60">
    <property type="entry name" value="FAD/NAD(P)-binding domain"/>
    <property type="match status" value="2"/>
</dbReference>
<gene>
    <name evidence="5" type="ORF">Q4F19_06985</name>
</gene>
<dbReference type="PRINTS" id="PR00368">
    <property type="entry name" value="FADPNR"/>
</dbReference>
<dbReference type="InterPro" id="IPR036188">
    <property type="entry name" value="FAD/NAD-bd_sf"/>
</dbReference>
<proteinExistence type="predicted"/>
<dbReference type="EMBL" id="JAUOTP010000003">
    <property type="protein sequence ID" value="MDO6414120.1"/>
    <property type="molecule type" value="Genomic_DNA"/>
</dbReference>
<sequence length="314" mass="32940">MKVTGQVNAPTGVSDVLIVGAGPAGLTAAIYLSRFHLKVAIVDAGNSRAALIPRTHNHAGYPGGIRGTELLGLMRTQAEEFGVQVREAEIAGLRKDGESFVATLAGGEIQTRSVLLATGVVNNRPRMAEAVHSKALETGLLRYCPICDGYEVTDRKIAVIGTRAHGHNEAVFMRTYTRDVTLIAPDAAHALSSDERQRLARLGVELVDGPCGPLEIDGDRLFVPTPSGALGFDSVYPALGSVIRSELAVSLGAEATEDGCLVIDAHQRTTVAGLYAAGDVAKGLDQISHAMGEAAVAATAIRNDLASLMELARR</sequence>
<dbReference type="RefSeq" id="WP_303541083.1">
    <property type="nucleotide sequence ID" value="NZ_JAUOTP010000003.1"/>
</dbReference>
<name>A0ABT8Y8X2_9SPHN</name>
<keyword evidence="3" id="KW-0560">Oxidoreductase</keyword>
<dbReference type="InterPro" id="IPR050097">
    <property type="entry name" value="Ferredoxin-NADP_redctase_2"/>
</dbReference>
<protein>
    <recommendedName>
        <fullName evidence="1">Thioredoxin reductase</fullName>
    </recommendedName>
</protein>
<evidence type="ECO:0000259" key="4">
    <source>
        <dbReference type="Pfam" id="PF07992"/>
    </source>
</evidence>
<evidence type="ECO:0000313" key="6">
    <source>
        <dbReference type="Proteomes" id="UP001169764"/>
    </source>
</evidence>
<keyword evidence="6" id="KW-1185">Reference proteome</keyword>
<dbReference type="InterPro" id="IPR023753">
    <property type="entry name" value="FAD/NAD-binding_dom"/>
</dbReference>
<dbReference type="PRINTS" id="PR00469">
    <property type="entry name" value="PNDRDTASEII"/>
</dbReference>
<dbReference type="Pfam" id="PF07992">
    <property type="entry name" value="Pyr_redox_2"/>
    <property type="match status" value="1"/>
</dbReference>
<reference evidence="5" key="1">
    <citation type="submission" date="2023-07" db="EMBL/GenBank/DDBJ databases">
        <authorList>
            <person name="Kim M."/>
        </authorList>
    </citation>
    <scope>NUCLEOTIDE SEQUENCE</scope>
    <source>
        <strain evidence="5">BIUV-7</strain>
    </source>
</reference>
<evidence type="ECO:0000256" key="3">
    <source>
        <dbReference type="ARBA" id="ARBA00023002"/>
    </source>
</evidence>
<organism evidence="5 6">
    <name type="scientific">Sphingomonas natans</name>
    <dbReference type="NCBI Taxonomy" id="3063330"/>
    <lineage>
        <taxon>Bacteria</taxon>
        <taxon>Pseudomonadati</taxon>
        <taxon>Pseudomonadota</taxon>
        <taxon>Alphaproteobacteria</taxon>
        <taxon>Sphingomonadales</taxon>
        <taxon>Sphingomonadaceae</taxon>
        <taxon>Sphingomonas</taxon>
    </lineage>
</organism>
<accession>A0ABT8Y8X2</accession>
<keyword evidence="2" id="KW-0285">Flavoprotein</keyword>
<feature type="domain" description="FAD/NAD(P)-binding" evidence="4">
    <location>
        <begin position="15"/>
        <end position="294"/>
    </location>
</feature>
<evidence type="ECO:0000313" key="5">
    <source>
        <dbReference type="EMBL" id="MDO6414120.1"/>
    </source>
</evidence>
<comment type="caution">
    <text evidence="5">The sequence shown here is derived from an EMBL/GenBank/DDBJ whole genome shotgun (WGS) entry which is preliminary data.</text>
</comment>